<name>A0A1C9CBM0_9FLOR</name>
<dbReference type="HAMAP" id="MF_00433">
    <property type="entry name" value="Cytb6_f_PetL"/>
    <property type="match status" value="1"/>
</dbReference>
<keyword evidence="3 10" id="KW-0812">Transmembrane</keyword>
<comment type="function">
    <text evidence="8 10">Component of the cytochrome b6-f complex, which mediates electron transfer between photosystem II (PSII) and photosystem I (PSI), cyclic electron flow around PSI, and state transitions. PetL is important for photoautotrophic growth as well as for electron transfer efficiency and stability of the cytochrome b6-f complex.</text>
</comment>
<accession>A0A1C9CBM0</accession>
<comment type="subcellular location">
    <subcellularLocation>
        <location evidence="10">Cellular thylakoid membrane</location>
        <topology evidence="10">Single-pass membrane protein</topology>
    </subcellularLocation>
    <subcellularLocation>
        <location evidence="1">Membrane</location>
        <topology evidence="1">Single-pass membrane protein</topology>
    </subcellularLocation>
</comment>
<proteinExistence type="inferred from homology"/>
<keyword evidence="7 10" id="KW-0472">Membrane</keyword>
<gene>
    <name evidence="10 11" type="primary">petL</name>
    <name evidence="11" type="ORF">Apop_054</name>
</gene>
<protein>
    <recommendedName>
        <fullName evidence="10">Cytochrome b6-f complex subunit 6</fullName>
    </recommendedName>
    <alternativeName>
        <fullName evidence="10">Cytochrome b6-f complex subunit PetL</fullName>
    </alternativeName>
    <alternativeName>
        <fullName evidence="10">Cytochrome b6-f complex subunit VI</fullName>
    </alternativeName>
</protein>
<evidence type="ECO:0000256" key="3">
    <source>
        <dbReference type="ARBA" id="ARBA00022692"/>
    </source>
</evidence>
<keyword evidence="4 10" id="KW-0249">Electron transport</keyword>
<sequence>MSVLISYSLFLVIFLSLAIILFWGLQKIKLL</sequence>
<dbReference type="AlphaFoldDB" id="A0A1C9CBM0"/>
<dbReference type="InterPro" id="IPR007802">
    <property type="entry name" value="Cyt_b6/f_cplx_su6"/>
</dbReference>
<evidence type="ECO:0000256" key="6">
    <source>
        <dbReference type="ARBA" id="ARBA00023078"/>
    </source>
</evidence>
<evidence type="ECO:0000256" key="5">
    <source>
        <dbReference type="ARBA" id="ARBA00022989"/>
    </source>
</evidence>
<dbReference type="GO" id="GO:0042651">
    <property type="term" value="C:thylakoid membrane"/>
    <property type="evidence" value="ECO:0007669"/>
    <property type="project" value="UniProtKB-UniRule"/>
</dbReference>
<dbReference type="GeneID" id="29072980"/>
<organism evidence="11">
    <name type="scientific">Apophlaea sinclairii</name>
    <dbReference type="NCBI Taxonomy" id="212746"/>
    <lineage>
        <taxon>Eukaryota</taxon>
        <taxon>Rhodophyta</taxon>
        <taxon>Florideophyceae</taxon>
        <taxon>Hildenbrandiophycidae</taxon>
        <taxon>Hildenbrandiales</taxon>
        <taxon>Hildenbrandiaceae</taxon>
        <taxon>Apophlaea</taxon>
    </lineage>
</organism>
<dbReference type="GO" id="GO:0009055">
    <property type="term" value="F:electron transfer activity"/>
    <property type="evidence" value="ECO:0007669"/>
    <property type="project" value="InterPro"/>
</dbReference>
<keyword evidence="11" id="KW-0934">Plastid</keyword>
<dbReference type="GO" id="GO:0015979">
    <property type="term" value="P:photosynthesis"/>
    <property type="evidence" value="ECO:0007669"/>
    <property type="project" value="UniProtKB-KW"/>
</dbReference>
<keyword evidence="6 10" id="KW-0793">Thylakoid</keyword>
<keyword evidence="5 10" id="KW-1133">Transmembrane helix</keyword>
<comment type="similarity">
    <text evidence="10">Belongs to the PetL family.</text>
</comment>
<feature type="transmembrane region" description="Helical" evidence="10">
    <location>
        <begin position="6"/>
        <end position="25"/>
    </location>
</feature>
<evidence type="ECO:0000256" key="10">
    <source>
        <dbReference type="HAMAP-Rule" id="MF_00433"/>
    </source>
</evidence>
<evidence type="ECO:0000256" key="9">
    <source>
        <dbReference type="ARBA" id="ARBA00025834"/>
    </source>
</evidence>
<evidence type="ECO:0000256" key="2">
    <source>
        <dbReference type="ARBA" id="ARBA00022448"/>
    </source>
</evidence>
<dbReference type="RefSeq" id="YP_009296604.1">
    <property type="nucleotide sequence ID" value="NC_031172.1"/>
</dbReference>
<geneLocation type="plastid" evidence="11"/>
<evidence type="ECO:0000256" key="7">
    <source>
        <dbReference type="ARBA" id="ARBA00023136"/>
    </source>
</evidence>
<evidence type="ECO:0000256" key="1">
    <source>
        <dbReference type="ARBA" id="ARBA00004167"/>
    </source>
</evidence>
<keyword evidence="2 10" id="KW-0813">Transport</keyword>
<dbReference type="Pfam" id="PF05115">
    <property type="entry name" value="PetL"/>
    <property type="match status" value="1"/>
</dbReference>
<reference evidence="11" key="1">
    <citation type="journal article" date="2016" name="BMC Biol.">
        <title>Parallel evolution of highly conserved plastid genome architecture in red seaweeds and seed plants.</title>
        <authorList>
            <person name="Lee J."/>
            <person name="Cho C.H."/>
            <person name="Park S.I."/>
            <person name="Choi J.W."/>
            <person name="Song H.S."/>
            <person name="West J.A."/>
            <person name="Bhattacharya D."/>
            <person name="Yoon H.S."/>
        </authorList>
    </citation>
    <scope>NUCLEOTIDE SEQUENCE</scope>
</reference>
<evidence type="ECO:0000313" key="11">
    <source>
        <dbReference type="EMBL" id="AOM65744.1"/>
    </source>
</evidence>
<evidence type="ECO:0000256" key="8">
    <source>
        <dbReference type="ARBA" id="ARBA00025197"/>
    </source>
</evidence>
<evidence type="ECO:0000256" key="4">
    <source>
        <dbReference type="ARBA" id="ARBA00022982"/>
    </source>
</evidence>
<comment type="subunit">
    <text evidence="9 10">The 4 large subunits of the cytochrome b6-f complex are cytochrome b6, subunit IV (17 kDa polypeptide, PetD), cytochrome f and the Rieske protein, while the 4 small subunits are PetG, PetL, PetM and PetN. The complex functions as a dimer.</text>
</comment>
<keyword evidence="10" id="KW-0602">Photosynthesis</keyword>
<dbReference type="EMBL" id="KX284716">
    <property type="protein sequence ID" value="AOM65744.1"/>
    <property type="molecule type" value="Genomic_DNA"/>
</dbReference>
<dbReference type="GO" id="GO:0009512">
    <property type="term" value="C:cytochrome b6f complex"/>
    <property type="evidence" value="ECO:0007669"/>
    <property type="project" value="InterPro"/>
</dbReference>